<dbReference type="InterPro" id="IPR005791">
    <property type="entry name" value="SecD"/>
</dbReference>
<reference evidence="14" key="1">
    <citation type="submission" date="2020-10" db="EMBL/GenBank/DDBJ databases">
        <title>An improved Amphimedon queenslandica hologenome assembly reveals how three proteobacterial symbionts can extend the metabolic phenotypic of their marine sponge host.</title>
        <authorList>
            <person name="Degnan B."/>
            <person name="Degnan S."/>
            <person name="Xiang X."/>
        </authorList>
    </citation>
    <scope>NUCLEOTIDE SEQUENCE</scope>
    <source>
        <strain evidence="14">AqS2</strain>
    </source>
</reference>
<dbReference type="HAMAP" id="MF_01463_B">
    <property type="entry name" value="SecD_B"/>
    <property type="match status" value="1"/>
</dbReference>
<feature type="transmembrane region" description="Helical" evidence="9">
    <location>
        <begin position="438"/>
        <end position="458"/>
    </location>
</feature>
<sequence length="602" mass="63119">MKRYPLWKHLLVATLLVLAALYALPSAYPTVPALELRGASGPLLRDAATTLLDGADLAHAGGRTEEARAFLTFDAVDDQIQAFRLLADEFEGEAVVALTSLSSAPAWLEGFGAKAIALGLDLRGGVHFLLDVDTAFAVDRFMGSAREVLDGAFDEEGIAAEVELRPGPVLAVVLADPAQLRDAVDLITTTEPRLTLLEADGTIEGRLEGLALEQVIELAVGQNVETLRRRVDELGVAEPTIARQGDDRIVVQLPGLQDTARAKDIIGRRAALELRGVDEAASASQARIDRALRGFRSARTELMPYAGGSGHVFVDRRIIVTGDNIVDASYGSDEAGRPAVHLALDAVGANRIKAYTRRNVGQQMAIVLLDRDTAEVISAPRIESELHARFLIHGGGMDVAEANELALLLRSGSLAAPIDIVEERTIGPSLGADNIRKGLGAVTGGFILVAVFIAAYYGVFGAVSVAALVANLLCLTALLAVLGANLTLPGLAGFALTLGMAIDANVLINERIREELAAGEPPGSAIEAGYARAAATIIDANVTTLIAGLALFALGSGPVRGFAVVLCLGIATSMFSAVVVSRAFADLVYGVRKGRVREVSIG</sequence>
<evidence type="ECO:0000256" key="2">
    <source>
        <dbReference type="ARBA" id="ARBA00022448"/>
    </source>
</evidence>
<dbReference type="Pfam" id="PF02355">
    <property type="entry name" value="SecD_SecF_C"/>
    <property type="match status" value="1"/>
</dbReference>
<dbReference type="FunFam" id="1.20.1640.10:FF:000004">
    <property type="entry name" value="Protein translocase subunit SecD"/>
    <property type="match status" value="1"/>
</dbReference>
<keyword evidence="6 9" id="KW-1133">Transmembrane helix</keyword>
<proteinExistence type="inferred from homology"/>
<comment type="similarity">
    <text evidence="9">Belongs to the SecD/SecF family. SecD subfamily.</text>
</comment>
<dbReference type="SUPFAM" id="SSF82866">
    <property type="entry name" value="Multidrug efflux transporter AcrB transmembrane domain"/>
    <property type="match status" value="1"/>
</dbReference>
<accession>A0A930UE44</accession>
<organism evidence="14 15">
    <name type="scientific">Candidatus Amphirhobacter heronislandensis</name>
    <dbReference type="NCBI Taxonomy" id="1732024"/>
    <lineage>
        <taxon>Bacteria</taxon>
        <taxon>Pseudomonadati</taxon>
        <taxon>Pseudomonadota</taxon>
        <taxon>Gammaproteobacteria</taxon>
        <taxon>Candidatus Tethybacterales</taxon>
        <taxon>Candidatus Tethybacteraceae</taxon>
        <taxon>Candidatus Amphirhobacter</taxon>
    </lineage>
</organism>
<keyword evidence="7 9" id="KW-0811">Translocation</keyword>
<keyword evidence="3 9" id="KW-1003">Cell membrane</keyword>
<dbReference type="GO" id="GO:0065002">
    <property type="term" value="P:intracellular protein transmembrane transport"/>
    <property type="evidence" value="ECO:0007669"/>
    <property type="project" value="UniProtKB-UniRule"/>
</dbReference>
<dbReference type="GO" id="GO:0015450">
    <property type="term" value="F:protein-transporting ATPase activity"/>
    <property type="evidence" value="ECO:0007669"/>
    <property type="project" value="InterPro"/>
</dbReference>
<gene>
    <name evidence="9 14" type="primary">secD</name>
    <name evidence="14" type="ORF">ISN26_07435</name>
</gene>
<dbReference type="GO" id="GO:0005886">
    <property type="term" value="C:plasma membrane"/>
    <property type="evidence" value="ECO:0007669"/>
    <property type="project" value="UniProtKB-SubCell"/>
</dbReference>
<feature type="domain" description="SecD export protein N-terminal TM" evidence="11">
    <location>
        <begin position="1"/>
        <end position="98"/>
    </location>
</feature>
<evidence type="ECO:0000256" key="3">
    <source>
        <dbReference type="ARBA" id="ARBA00022475"/>
    </source>
</evidence>
<feature type="transmembrane region" description="Helical" evidence="9">
    <location>
        <begin position="465"/>
        <end position="484"/>
    </location>
</feature>
<dbReference type="InterPro" id="IPR055344">
    <property type="entry name" value="SecD_SecF_C_bact"/>
</dbReference>
<feature type="transmembrane region" description="Helical" evidence="9">
    <location>
        <begin position="561"/>
        <end position="585"/>
    </location>
</feature>
<comment type="caution">
    <text evidence="9">Lacks conserved residue(s) required for the propagation of feature annotation.</text>
</comment>
<comment type="subunit">
    <text evidence="9">Forms a complex with SecF. Part of the essential Sec protein translocation apparatus which comprises SecA, SecYEG and auxiliary proteins SecDF-YajC and YidC.</text>
</comment>
<feature type="domain" description="Protein export membrane protein SecD/SecF C-terminal" evidence="10">
    <location>
        <begin position="418"/>
        <end position="585"/>
    </location>
</feature>
<dbReference type="PANTHER" id="PTHR30081:SF1">
    <property type="entry name" value="PROTEIN TRANSLOCASE SUBUNIT SECD"/>
    <property type="match status" value="1"/>
</dbReference>
<feature type="domain" description="SecDF P1 head subdomain" evidence="13">
    <location>
        <begin position="304"/>
        <end position="416"/>
    </location>
</feature>
<dbReference type="InterPro" id="IPR022813">
    <property type="entry name" value="SecD/SecF_arch_bac"/>
</dbReference>
<dbReference type="Pfam" id="PF22599">
    <property type="entry name" value="SecDF_P1_head"/>
    <property type="match status" value="1"/>
</dbReference>
<evidence type="ECO:0000313" key="14">
    <source>
        <dbReference type="EMBL" id="MBF2735883.1"/>
    </source>
</evidence>
<dbReference type="Gene3D" id="3.30.70.3400">
    <property type="match status" value="1"/>
</dbReference>
<dbReference type="InterPro" id="IPR048631">
    <property type="entry name" value="SecD_1st"/>
</dbReference>
<dbReference type="InterPro" id="IPR027398">
    <property type="entry name" value="SecD-TM"/>
</dbReference>
<feature type="domain" description="Protein translocase subunit SecDF P1" evidence="12">
    <location>
        <begin position="221"/>
        <end position="279"/>
    </location>
</feature>
<evidence type="ECO:0000259" key="13">
    <source>
        <dbReference type="Pfam" id="PF22599"/>
    </source>
</evidence>
<keyword evidence="15" id="KW-1185">Reference proteome</keyword>
<evidence type="ECO:0000256" key="7">
    <source>
        <dbReference type="ARBA" id="ARBA00023010"/>
    </source>
</evidence>
<dbReference type="NCBIfam" id="TIGR00916">
    <property type="entry name" value="2A0604s01"/>
    <property type="match status" value="1"/>
</dbReference>
<evidence type="ECO:0000256" key="1">
    <source>
        <dbReference type="ARBA" id="ARBA00004651"/>
    </source>
</evidence>
<dbReference type="Gene3D" id="1.20.1640.10">
    <property type="entry name" value="Multidrug efflux transporter AcrB transmembrane domain"/>
    <property type="match status" value="1"/>
</dbReference>
<evidence type="ECO:0000259" key="11">
    <source>
        <dbReference type="Pfam" id="PF13721"/>
    </source>
</evidence>
<dbReference type="InterPro" id="IPR054384">
    <property type="entry name" value="SecDF_P1_head"/>
</dbReference>
<evidence type="ECO:0000256" key="5">
    <source>
        <dbReference type="ARBA" id="ARBA00022927"/>
    </source>
</evidence>
<dbReference type="GO" id="GO:0043952">
    <property type="term" value="P:protein transport by the Sec complex"/>
    <property type="evidence" value="ECO:0007669"/>
    <property type="project" value="UniProtKB-UniRule"/>
</dbReference>
<keyword evidence="2 9" id="KW-0813">Transport</keyword>
<evidence type="ECO:0000313" key="15">
    <source>
        <dbReference type="Proteomes" id="UP000604381"/>
    </source>
</evidence>
<comment type="subcellular location">
    <subcellularLocation>
        <location evidence="1 9">Cell membrane</location>
        <topology evidence="1 9">Multi-pass membrane protein</topology>
    </subcellularLocation>
</comment>
<keyword evidence="4 9" id="KW-0812">Transmembrane</keyword>
<evidence type="ECO:0000256" key="8">
    <source>
        <dbReference type="ARBA" id="ARBA00023136"/>
    </source>
</evidence>
<comment type="caution">
    <text evidence="14">The sequence shown here is derived from an EMBL/GenBank/DDBJ whole genome shotgun (WGS) entry which is preliminary data.</text>
</comment>
<dbReference type="AlphaFoldDB" id="A0A930UE44"/>
<dbReference type="NCBIfam" id="TIGR01129">
    <property type="entry name" value="secD"/>
    <property type="match status" value="1"/>
</dbReference>
<dbReference type="Pfam" id="PF13721">
    <property type="entry name" value="SecD-TM1"/>
    <property type="match status" value="1"/>
</dbReference>
<keyword evidence="8 9" id="KW-0472">Membrane</keyword>
<feature type="transmembrane region" description="Helical" evidence="9">
    <location>
        <begin position="529"/>
        <end position="555"/>
    </location>
</feature>
<dbReference type="Gene3D" id="3.30.1360.200">
    <property type="match status" value="1"/>
</dbReference>
<keyword evidence="5 9" id="KW-0653">Protein transport</keyword>
<protein>
    <recommendedName>
        <fullName evidence="9">Protein translocase subunit SecD</fullName>
    </recommendedName>
</protein>
<evidence type="ECO:0000256" key="6">
    <source>
        <dbReference type="ARBA" id="ARBA00022989"/>
    </source>
</evidence>
<dbReference type="Pfam" id="PF21760">
    <property type="entry name" value="SecD_1st"/>
    <property type="match status" value="1"/>
</dbReference>
<name>A0A930UE44_9GAMM</name>
<evidence type="ECO:0000256" key="9">
    <source>
        <dbReference type="HAMAP-Rule" id="MF_01463"/>
    </source>
</evidence>
<evidence type="ECO:0000259" key="12">
    <source>
        <dbReference type="Pfam" id="PF21760"/>
    </source>
</evidence>
<dbReference type="InterPro" id="IPR048634">
    <property type="entry name" value="SecD_SecF_C"/>
</dbReference>
<dbReference type="PANTHER" id="PTHR30081">
    <property type="entry name" value="PROTEIN-EXPORT MEMBRANE PROTEIN SEC"/>
    <property type="match status" value="1"/>
</dbReference>
<evidence type="ECO:0000259" key="10">
    <source>
        <dbReference type="Pfam" id="PF02355"/>
    </source>
</evidence>
<dbReference type="Proteomes" id="UP000604381">
    <property type="component" value="Unassembled WGS sequence"/>
</dbReference>
<evidence type="ECO:0000256" key="4">
    <source>
        <dbReference type="ARBA" id="ARBA00022692"/>
    </source>
</evidence>
<comment type="function">
    <text evidence="9">Part of the Sec protein translocase complex. Interacts with the SecYEG preprotein conducting channel. SecDF uses the proton motive force (PMF) to complete protein translocation after the ATP-dependent function of SecA.</text>
</comment>
<dbReference type="GO" id="GO:0006605">
    <property type="term" value="P:protein targeting"/>
    <property type="evidence" value="ECO:0007669"/>
    <property type="project" value="UniProtKB-UniRule"/>
</dbReference>
<dbReference type="EMBL" id="JADHEI010000053">
    <property type="protein sequence ID" value="MBF2735883.1"/>
    <property type="molecule type" value="Genomic_DNA"/>
</dbReference>